<dbReference type="InterPro" id="IPR013762">
    <property type="entry name" value="Integrase-like_cat_sf"/>
</dbReference>
<feature type="domain" description="Core-binding (CB)" evidence="8">
    <location>
        <begin position="1"/>
        <end position="85"/>
    </location>
</feature>
<dbReference type="InterPro" id="IPR044068">
    <property type="entry name" value="CB"/>
</dbReference>
<evidence type="ECO:0000313" key="10">
    <source>
        <dbReference type="Proteomes" id="UP000182624"/>
    </source>
</evidence>
<dbReference type="PANTHER" id="PTHR30349:SF81">
    <property type="entry name" value="TYROSINE RECOMBINASE XERC"/>
    <property type="match status" value="1"/>
</dbReference>
<dbReference type="Pfam" id="PF02899">
    <property type="entry name" value="Phage_int_SAM_1"/>
    <property type="match status" value="1"/>
</dbReference>
<keyword evidence="4 6" id="KW-0238">DNA-binding</keyword>
<dbReference type="Gene3D" id="1.10.443.10">
    <property type="entry name" value="Intergrase catalytic core"/>
    <property type="match status" value="1"/>
</dbReference>
<dbReference type="AlphaFoldDB" id="A0A1I5WIZ8"/>
<sequence length="297" mass="33400">MNQQINEFVEHLHSVKKTSENTCLSYKRDLERMAAFMHERGIDEVSGVTEDKLTDYANSLKNENFAPASITRHYTSMKAFFRYMVENGNITDSPAEILKSPHVKKNPPRVLSAVEIEGLLSQKFSSDAKGKRDKAILELLYATGLKASELVNLKLSNVDIGLGCIRLPRNAGDSKERLIPYGKKAKTAMHDYLLNARRELIGSSNDEEFVFVNCNGTSLSRQGLWKLIKTYVRKAGVDSDITIFTLRHSFAAHLVENGADISSVQELMGYADSNTISQYISKDEQVNDPYGWARIRN</sequence>
<evidence type="ECO:0000256" key="6">
    <source>
        <dbReference type="PROSITE-ProRule" id="PRU01248"/>
    </source>
</evidence>
<dbReference type="InterPro" id="IPR002104">
    <property type="entry name" value="Integrase_catalytic"/>
</dbReference>
<dbReference type="PROSITE" id="PS51898">
    <property type="entry name" value="TYR_RECOMBINASE"/>
    <property type="match status" value="1"/>
</dbReference>
<dbReference type="EMBL" id="FOXO01000023">
    <property type="protein sequence ID" value="SFQ19744.1"/>
    <property type="molecule type" value="Genomic_DNA"/>
</dbReference>
<dbReference type="GO" id="GO:0006310">
    <property type="term" value="P:DNA recombination"/>
    <property type="evidence" value="ECO:0007669"/>
    <property type="project" value="UniProtKB-KW"/>
</dbReference>
<dbReference type="PROSITE" id="PS51900">
    <property type="entry name" value="CB"/>
    <property type="match status" value="1"/>
</dbReference>
<dbReference type="GO" id="GO:0015074">
    <property type="term" value="P:DNA integration"/>
    <property type="evidence" value="ECO:0007669"/>
    <property type="project" value="UniProtKB-KW"/>
</dbReference>
<evidence type="ECO:0000256" key="5">
    <source>
        <dbReference type="ARBA" id="ARBA00023172"/>
    </source>
</evidence>
<proteinExistence type="inferred from homology"/>
<organism evidence="9 10">
    <name type="scientific">Butyrivibrio proteoclasticus</name>
    <dbReference type="NCBI Taxonomy" id="43305"/>
    <lineage>
        <taxon>Bacteria</taxon>
        <taxon>Bacillati</taxon>
        <taxon>Bacillota</taxon>
        <taxon>Clostridia</taxon>
        <taxon>Lachnospirales</taxon>
        <taxon>Lachnospiraceae</taxon>
        <taxon>Butyrivibrio</taxon>
    </lineage>
</organism>
<dbReference type="RefSeq" id="WP_074890045.1">
    <property type="nucleotide sequence ID" value="NZ_FOXO01000023.1"/>
</dbReference>
<evidence type="ECO:0000256" key="4">
    <source>
        <dbReference type="ARBA" id="ARBA00023125"/>
    </source>
</evidence>
<accession>A0A1I5WIZ8</accession>
<dbReference type="SUPFAM" id="SSF56349">
    <property type="entry name" value="DNA breaking-rejoining enzymes"/>
    <property type="match status" value="1"/>
</dbReference>
<evidence type="ECO:0000259" key="7">
    <source>
        <dbReference type="PROSITE" id="PS51898"/>
    </source>
</evidence>
<dbReference type="InterPro" id="IPR011010">
    <property type="entry name" value="DNA_brk_join_enz"/>
</dbReference>
<protein>
    <submittedName>
        <fullName evidence="9">Integrase/recombinase XerD</fullName>
    </submittedName>
</protein>
<evidence type="ECO:0000256" key="2">
    <source>
        <dbReference type="ARBA" id="ARBA00008857"/>
    </source>
</evidence>
<keyword evidence="5" id="KW-0233">DNA recombination</keyword>
<evidence type="ECO:0000256" key="1">
    <source>
        <dbReference type="ARBA" id="ARBA00003283"/>
    </source>
</evidence>
<dbReference type="InterPro" id="IPR010998">
    <property type="entry name" value="Integrase_recombinase_N"/>
</dbReference>
<dbReference type="PANTHER" id="PTHR30349">
    <property type="entry name" value="PHAGE INTEGRASE-RELATED"/>
    <property type="match status" value="1"/>
</dbReference>
<comment type="similarity">
    <text evidence="2">Belongs to the 'phage' integrase family.</text>
</comment>
<evidence type="ECO:0000313" key="9">
    <source>
        <dbReference type="EMBL" id="SFQ19744.1"/>
    </source>
</evidence>
<name>A0A1I5WIZ8_9FIRM</name>
<reference evidence="10" key="1">
    <citation type="submission" date="2016-10" db="EMBL/GenBank/DDBJ databases">
        <authorList>
            <person name="Varghese N."/>
            <person name="Submissions S."/>
        </authorList>
    </citation>
    <scope>NUCLEOTIDE SEQUENCE [LARGE SCALE GENOMIC DNA]</scope>
    <source>
        <strain evidence="10">P18</strain>
    </source>
</reference>
<dbReference type="GO" id="GO:0003677">
    <property type="term" value="F:DNA binding"/>
    <property type="evidence" value="ECO:0007669"/>
    <property type="project" value="UniProtKB-UniRule"/>
</dbReference>
<keyword evidence="3" id="KW-0229">DNA integration</keyword>
<keyword evidence="10" id="KW-1185">Reference proteome</keyword>
<comment type="function">
    <text evidence="1">Site-specific tyrosine recombinase, which acts by catalyzing the cutting and rejoining of the recombining DNA molecules.</text>
</comment>
<evidence type="ECO:0000256" key="3">
    <source>
        <dbReference type="ARBA" id="ARBA00022908"/>
    </source>
</evidence>
<feature type="domain" description="Tyr recombinase" evidence="7">
    <location>
        <begin position="105"/>
        <end position="297"/>
    </location>
</feature>
<dbReference type="Pfam" id="PF00589">
    <property type="entry name" value="Phage_integrase"/>
    <property type="match status" value="1"/>
</dbReference>
<gene>
    <name evidence="9" type="ORF">SAMN04487928_12310</name>
</gene>
<dbReference type="InterPro" id="IPR050090">
    <property type="entry name" value="Tyrosine_recombinase_XerCD"/>
</dbReference>
<dbReference type="InterPro" id="IPR004107">
    <property type="entry name" value="Integrase_SAM-like_N"/>
</dbReference>
<evidence type="ECO:0000259" key="8">
    <source>
        <dbReference type="PROSITE" id="PS51900"/>
    </source>
</evidence>
<dbReference type="Gene3D" id="1.10.150.130">
    <property type="match status" value="1"/>
</dbReference>
<dbReference type="OrthoDB" id="9801717at2"/>
<dbReference type="Proteomes" id="UP000182624">
    <property type="component" value="Unassembled WGS sequence"/>
</dbReference>